<feature type="transmembrane region" description="Helical" evidence="6">
    <location>
        <begin position="177"/>
        <end position="196"/>
    </location>
</feature>
<dbReference type="Pfam" id="PF01554">
    <property type="entry name" value="MatE"/>
    <property type="match status" value="1"/>
</dbReference>
<keyword evidence="8" id="KW-1185">Reference proteome</keyword>
<keyword evidence="6" id="KW-0472">Membrane</keyword>
<feature type="transmembrane region" description="Helical" evidence="6">
    <location>
        <begin position="208"/>
        <end position="230"/>
    </location>
</feature>
<evidence type="ECO:0000256" key="3">
    <source>
        <dbReference type="ARBA" id="ARBA00020268"/>
    </source>
</evidence>
<dbReference type="Proteomes" id="UP000000637">
    <property type="component" value="Chromosome"/>
</dbReference>
<dbReference type="eggNOG" id="COG0534">
    <property type="taxonomic scope" value="Bacteria"/>
</dbReference>
<feature type="transmembrane region" description="Helical" evidence="6">
    <location>
        <begin position="27"/>
        <end position="47"/>
    </location>
</feature>
<proteinExistence type="inferred from homology"/>
<dbReference type="GO" id="GO:0005886">
    <property type="term" value="C:plasma membrane"/>
    <property type="evidence" value="ECO:0007669"/>
    <property type="project" value="TreeGrafter"/>
</dbReference>
<feature type="transmembrane region" description="Helical" evidence="6">
    <location>
        <begin position="59"/>
        <end position="84"/>
    </location>
</feature>
<feature type="transmembrane region" description="Helical" evidence="6">
    <location>
        <begin position="403"/>
        <end position="424"/>
    </location>
</feature>
<evidence type="ECO:0000256" key="2">
    <source>
        <dbReference type="ARBA" id="ARBA00010199"/>
    </source>
</evidence>
<comment type="similarity">
    <text evidence="2">Belongs to the multi antimicrobial extrusion (MATE) (TC 2.A.66.1) family.</text>
</comment>
<dbReference type="AlphaFoldDB" id="A1RB51"/>
<dbReference type="HOGENOM" id="CLU_595608_0_0_11"/>
<evidence type="ECO:0000256" key="5">
    <source>
        <dbReference type="ARBA" id="ARBA00031636"/>
    </source>
</evidence>
<dbReference type="GO" id="GO:0042910">
    <property type="term" value="F:xenobiotic transmembrane transporter activity"/>
    <property type="evidence" value="ECO:0007669"/>
    <property type="project" value="InterPro"/>
</dbReference>
<accession>A1RB51</accession>
<evidence type="ECO:0000256" key="4">
    <source>
        <dbReference type="ARBA" id="ARBA00022448"/>
    </source>
</evidence>
<reference evidence="7 8" key="1">
    <citation type="journal article" date="2006" name="PLoS Genet.">
        <title>Secrets of soil survival revealed by the genome sequence of Arthrobacter aurescens TC1.</title>
        <authorList>
            <person name="Mongodin E.F."/>
            <person name="Shapir N."/>
            <person name="Daugherty S.C."/>
            <person name="DeBoy R.T."/>
            <person name="Emerson J.B."/>
            <person name="Shvartzbeyn A."/>
            <person name="Radune D."/>
            <person name="Vamathevan J."/>
            <person name="Riggs F."/>
            <person name="Grinberg V."/>
            <person name="Khouri H."/>
            <person name="Wackett L.P."/>
            <person name="Nelson K.E."/>
            <person name="Sadowsky M.J."/>
        </authorList>
    </citation>
    <scope>NUCLEOTIDE SEQUENCE [LARGE SCALE GENOMIC DNA]</scope>
    <source>
        <strain evidence="7 8">TC1</strain>
    </source>
</reference>
<feature type="transmembrane region" description="Helical" evidence="6">
    <location>
        <begin position="370"/>
        <end position="391"/>
    </location>
</feature>
<feature type="transmembrane region" description="Helical" evidence="6">
    <location>
        <begin position="150"/>
        <end position="170"/>
    </location>
</feature>
<name>A1RB51_PAEAT</name>
<feature type="transmembrane region" description="Helical" evidence="6">
    <location>
        <begin position="430"/>
        <end position="450"/>
    </location>
</feature>
<keyword evidence="4" id="KW-0813">Transport</keyword>
<feature type="transmembrane region" description="Helical" evidence="6">
    <location>
        <begin position="104"/>
        <end position="130"/>
    </location>
</feature>
<dbReference type="STRING" id="290340.AAur_3783"/>
<organism evidence="7 8">
    <name type="scientific">Paenarthrobacter aurescens (strain TC1)</name>
    <dbReference type="NCBI Taxonomy" id="290340"/>
    <lineage>
        <taxon>Bacteria</taxon>
        <taxon>Bacillati</taxon>
        <taxon>Actinomycetota</taxon>
        <taxon>Actinomycetes</taxon>
        <taxon>Micrococcales</taxon>
        <taxon>Micrococcaceae</taxon>
        <taxon>Paenarthrobacter</taxon>
    </lineage>
</organism>
<evidence type="ECO:0000313" key="8">
    <source>
        <dbReference type="Proteomes" id="UP000000637"/>
    </source>
</evidence>
<dbReference type="PANTHER" id="PTHR43298:SF2">
    <property type="entry name" value="FMN_FAD EXPORTER YEEO-RELATED"/>
    <property type="match status" value="1"/>
</dbReference>
<dbReference type="KEGG" id="aau:AAur_3783"/>
<evidence type="ECO:0000256" key="1">
    <source>
        <dbReference type="ARBA" id="ARBA00003408"/>
    </source>
</evidence>
<gene>
    <name evidence="7" type="ordered locus">AAur_3783</name>
</gene>
<dbReference type="OrthoDB" id="4904546at2"/>
<sequence>MSQQVNSTEDTAESGAASHTILSPRTFVSLAGTMFAVDLLSAGNGAIDLAFVAPFGALMVAGIGLGDLVTALFMAFFAGIIDVFAVKLARAEGRNDASSLLPKLFAALLLVAAVWTAAGMLVSRVVPLIFDLVGSEPAVAAIATDYLTVRMLGIPFTLALAAVSITLRIVGRQRASIVLIATVFVLNAAFNAALVYGPLKVLAANPVMAVAIATVIAQVLTAACGFVILVRHFSQSRGERVAGSDQQRIIPLTREMFTTSLGIGLRQMNNYAAAVVPFMLISRLDVGTVAAAAVATRIWTLYCRVPQATLGAVGVFVGYSRGRSQQDAHAVVQRSRKYVVWPSFIAAAGVAAAVPVLAKVLGGDEVDVGLVWLLTAAYLIAVPAYVVENLCGEILTVEQRAAWLSLPSTVVTYLVTIPIAIVGILVWESALVAVASAAVASLLLALRYSMRTRQLGYRLMGGA</sequence>
<evidence type="ECO:0000313" key="7">
    <source>
        <dbReference type="EMBL" id="ABM08982.1"/>
    </source>
</evidence>
<comment type="function">
    <text evidence="1">Multidrug efflux pump.</text>
</comment>
<dbReference type="GO" id="GO:0015297">
    <property type="term" value="F:antiporter activity"/>
    <property type="evidence" value="ECO:0007669"/>
    <property type="project" value="InterPro"/>
</dbReference>
<dbReference type="PANTHER" id="PTHR43298">
    <property type="entry name" value="MULTIDRUG RESISTANCE PROTEIN NORM-RELATED"/>
    <property type="match status" value="1"/>
</dbReference>
<dbReference type="InterPro" id="IPR050222">
    <property type="entry name" value="MATE_MdtK"/>
</dbReference>
<dbReference type="EMBL" id="CP000474">
    <property type="protein sequence ID" value="ABM08982.1"/>
    <property type="molecule type" value="Genomic_DNA"/>
</dbReference>
<feature type="transmembrane region" description="Helical" evidence="6">
    <location>
        <begin position="339"/>
        <end position="358"/>
    </location>
</feature>
<protein>
    <recommendedName>
        <fullName evidence="3">Probable multidrug resistance protein NorM</fullName>
    </recommendedName>
    <alternativeName>
        <fullName evidence="5">Multidrug-efflux transporter</fullName>
    </alternativeName>
</protein>
<dbReference type="InterPro" id="IPR002528">
    <property type="entry name" value="MATE_fam"/>
</dbReference>
<keyword evidence="6" id="KW-0812">Transmembrane</keyword>
<keyword evidence="6" id="KW-1133">Transmembrane helix</keyword>
<dbReference type="RefSeq" id="WP_011776388.1">
    <property type="nucleotide sequence ID" value="NC_008711.1"/>
</dbReference>
<evidence type="ECO:0000256" key="6">
    <source>
        <dbReference type="SAM" id="Phobius"/>
    </source>
</evidence>